<keyword evidence="2" id="KW-1185">Reference proteome</keyword>
<reference evidence="1 2" key="1">
    <citation type="submission" date="2017-11" db="EMBL/GenBank/DDBJ databases">
        <title>Genome sequence of Entomoplasma lucivorax PIPN-2 (ATCC 49196).</title>
        <authorList>
            <person name="Lo W.-S."/>
            <person name="Gasparich G.E."/>
            <person name="Kuo C.-H."/>
        </authorList>
    </citation>
    <scope>NUCLEOTIDE SEQUENCE [LARGE SCALE GENOMIC DNA]</scope>
    <source>
        <strain evidence="1 2">PIPN-2</strain>
    </source>
</reference>
<comment type="caution">
    <text evidence="1">The sequence shown here is derived from an EMBL/GenBank/DDBJ whole genome shotgun (WGS) entry which is preliminary data.</text>
</comment>
<accession>A0A2S5RCW0</accession>
<sequence>MNDKILLKDVLDHSIMEWFKMASNAELNKVKENLQVIKSNLPMIEKTFNLDSELMKTENQFLAANTIADVKYITNRPEVNLENMMLGDMNKLMENIVSNMFGAFFKNINSILKIRNVLDEKIGLTEAIDQIDKTDIEYLFFVELKNIEDKLGALIHANKEDYDNIFADFDEMVKSKDLKLINQKNEIIQRYYLKLKPNHVMENIMMGGTDELQTELVSFQNVIGVVGEIELFIKLFKIIEQKI</sequence>
<dbReference type="Proteomes" id="UP000237865">
    <property type="component" value="Unassembled WGS sequence"/>
</dbReference>
<protein>
    <submittedName>
        <fullName evidence="1">Uncharacterized protein</fullName>
    </submittedName>
</protein>
<gene>
    <name evidence="1" type="ORF">ELUCI_v1c07070</name>
</gene>
<dbReference type="AlphaFoldDB" id="A0A2S5RCW0"/>
<evidence type="ECO:0000313" key="2">
    <source>
        <dbReference type="Proteomes" id="UP000237865"/>
    </source>
</evidence>
<dbReference type="EMBL" id="PHNE01000004">
    <property type="protein sequence ID" value="PPE05171.1"/>
    <property type="molecule type" value="Genomic_DNA"/>
</dbReference>
<name>A0A2S5RCW0_9MOLU</name>
<organism evidence="1 2">
    <name type="scientific">Williamsoniiplasma lucivorax</name>
    <dbReference type="NCBI Taxonomy" id="209274"/>
    <lineage>
        <taxon>Bacteria</taxon>
        <taxon>Bacillati</taxon>
        <taxon>Mycoplasmatota</taxon>
        <taxon>Mollicutes</taxon>
        <taxon>Entomoplasmatales</taxon>
        <taxon>Williamsoniiplasma</taxon>
    </lineage>
</organism>
<dbReference type="RefSeq" id="WP_028126940.1">
    <property type="nucleotide sequence ID" value="NZ_PHNE01000004.1"/>
</dbReference>
<proteinExistence type="predicted"/>
<evidence type="ECO:0000313" key="1">
    <source>
        <dbReference type="EMBL" id="PPE05171.1"/>
    </source>
</evidence>